<reference evidence="10 11" key="2">
    <citation type="journal article" date="2012" name="J. Bacteriol.">
        <title>Complete genome sequences of Desulfosporosinus orientis DSM765T, Desulfosporosinus youngiae DSM17734T, Desulfosporosinus meridiei DSM13257T, and Desulfosporosinus acidiphilus DSM22704T.</title>
        <authorList>
            <person name="Pester M."/>
            <person name="Brambilla E."/>
            <person name="Alazard D."/>
            <person name="Rattei T."/>
            <person name="Weinmaier T."/>
            <person name="Han J."/>
            <person name="Lucas S."/>
            <person name="Lapidus A."/>
            <person name="Cheng J.F."/>
            <person name="Goodwin L."/>
            <person name="Pitluck S."/>
            <person name="Peters L."/>
            <person name="Ovchinnikova G."/>
            <person name="Teshima H."/>
            <person name="Detter J.C."/>
            <person name="Han C.S."/>
            <person name="Tapia R."/>
            <person name="Land M.L."/>
            <person name="Hauser L."/>
            <person name="Kyrpides N.C."/>
            <person name="Ivanova N.N."/>
            <person name="Pagani I."/>
            <person name="Huntmann M."/>
            <person name="Wei C.L."/>
            <person name="Davenport K.W."/>
            <person name="Daligault H."/>
            <person name="Chain P.S."/>
            <person name="Chen A."/>
            <person name="Mavromatis K."/>
            <person name="Markowitz V."/>
            <person name="Szeto E."/>
            <person name="Mikhailova N."/>
            <person name="Pati A."/>
            <person name="Wagner M."/>
            <person name="Woyke T."/>
            <person name="Ollivier B."/>
            <person name="Klenk H.P."/>
            <person name="Spring S."/>
            <person name="Loy A."/>
        </authorList>
    </citation>
    <scope>NUCLEOTIDE SEQUENCE [LARGE SCALE GENOMIC DNA]</scope>
    <source>
        <strain evidence="11">ATCC 19365 / DSM 765 / NCIMB 8382 / VKM B-1628</strain>
    </source>
</reference>
<dbReference type="Gene3D" id="3.90.25.10">
    <property type="entry name" value="UDP-galactose 4-epimerase, domain 1"/>
    <property type="match status" value="1"/>
</dbReference>
<dbReference type="PANTHER" id="PTHR43000">
    <property type="entry name" value="DTDP-D-GLUCOSE 4,6-DEHYDRATASE-RELATED"/>
    <property type="match status" value="1"/>
</dbReference>
<dbReference type="AlphaFoldDB" id="G7WJT0"/>
<dbReference type="EC" id="4.2.1.46" evidence="4 8"/>
<dbReference type="HOGENOM" id="CLU_007383_1_14_9"/>
<protein>
    <recommendedName>
        <fullName evidence="5 8">dTDP-glucose 4,6-dehydratase</fullName>
        <ecNumber evidence="4 8">4.2.1.46</ecNumber>
    </recommendedName>
</protein>
<dbReference type="Proteomes" id="UP000006346">
    <property type="component" value="Chromosome"/>
</dbReference>
<dbReference type="CDD" id="cd05246">
    <property type="entry name" value="dTDP_GD_SDR_e"/>
    <property type="match status" value="1"/>
</dbReference>
<dbReference type="InterPro" id="IPR016040">
    <property type="entry name" value="NAD(P)-bd_dom"/>
</dbReference>
<comment type="catalytic activity">
    <reaction evidence="1 8">
        <text>dTDP-alpha-D-glucose = dTDP-4-dehydro-6-deoxy-alpha-D-glucose + H2O</text>
        <dbReference type="Rhea" id="RHEA:17221"/>
        <dbReference type="ChEBI" id="CHEBI:15377"/>
        <dbReference type="ChEBI" id="CHEBI:57477"/>
        <dbReference type="ChEBI" id="CHEBI:57649"/>
        <dbReference type="EC" id="4.2.1.46"/>
    </reaction>
</comment>
<evidence type="ECO:0000313" key="10">
    <source>
        <dbReference type="EMBL" id="AET70517.1"/>
    </source>
</evidence>
<dbReference type="GO" id="GO:0008460">
    <property type="term" value="F:dTDP-glucose 4,6-dehydratase activity"/>
    <property type="evidence" value="ECO:0007669"/>
    <property type="project" value="UniProtKB-EC"/>
</dbReference>
<evidence type="ECO:0000259" key="9">
    <source>
        <dbReference type="Pfam" id="PF16363"/>
    </source>
</evidence>
<accession>G7WJT0</accession>
<dbReference type="PATRIC" id="fig|768706.3.peg.5223"/>
<dbReference type="Gene3D" id="3.40.50.720">
    <property type="entry name" value="NAD(P)-binding Rossmann-like Domain"/>
    <property type="match status" value="1"/>
</dbReference>
<evidence type="ECO:0000256" key="5">
    <source>
        <dbReference type="ARBA" id="ARBA00016977"/>
    </source>
</evidence>
<evidence type="ECO:0000256" key="4">
    <source>
        <dbReference type="ARBA" id="ARBA00011990"/>
    </source>
</evidence>
<comment type="cofactor">
    <cofactor evidence="2 8">
        <name>NAD(+)</name>
        <dbReference type="ChEBI" id="CHEBI:57540"/>
    </cofactor>
</comment>
<dbReference type="FunFam" id="3.40.50.720:FF:000304">
    <property type="entry name" value="UDP-glucose 4,6-dehydratase"/>
    <property type="match status" value="1"/>
</dbReference>
<dbReference type="KEGG" id="dor:Desor_5128"/>
<dbReference type="SUPFAM" id="SSF51735">
    <property type="entry name" value="NAD(P)-binding Rossmann-fold domains"/>
    <property type="match status" value="1"/>
</dbReference>
<keyword evidence="7 8" id="KW-0456">Lyase</keyword>
<dbReference type="Pfam" id="PF16363">
    <property type="entry name" value="GDP_Man_Dehyd"/>
    <property type="match status" value="1"/>
</dbReference>
<organism evidence="10 11">
    <name type="scientific">Desulfosporosinus orientis (strain ATCC 19365 / DSM 765 / NCIMB 8382 / VKM B-1628 / Singapore I)</name>
    <name type="common">Desulfotomaculum orientis</name>
    <dbReference type="NCBI Taxonomy" id="768706"/>
    <lineage>
        <taxon>Bacteria</taxon>
        <taxon>Bacillati</taxon>
        <taxon>Bacillota</taxon>
        <taxon>Clostridia</taxon>
        <taxon>Eubacteriales</taxon>
        <taxon>Desulfitobacteriaceae</taxon>
        <taxon>Desulfosporosinus</taxon>
    </lineage>
</organism>
<evidence type="ECO:0000313" key="11">
    <source>
        <dbReference type="Proteomes" id="UP000006346"/>
    </source>
</evidence>
<reference evidence="11" key="1">
    <citation type="submission" date="2011-11" db="EMBL/GenBank/DDBJ databases">
        <title>Complete sequence of Desulfosporosinus orientis DSM 765.</title>
        <authorList>
            <person name="Lucas S."/>
            <person name="Han J."/>
            <person name="Lapidus A."/>
            <person name="Cheng J.-F."/>
            <person name="Goodwin L."/>
            <person name="Pitluck S."/>
            <person name="Peters L."/>
            <person name="Ovchinnikova G."/>
            <person name="Teshima H."/>
            <person name="Detter J.C."/>
            <person name="Han C."/>
            <person name="Tapia R."/>
            <person name="Land M."/>
            <person name="Hauser L."/>
            <person name="Kyrpides N."/>
            <person name="Ivanova N."/>
            <person name="Pagani I."/>
            <person name="Pester M."/>
            <person name="Spring S."/>
            <person name="Ollivier B."/>
            <person name="Rattei T."/>
            <person name="Klenk H.-P."/>
            <person name="Wagner M."/>
            <person name="Loy A."/>
            <person name="Woyke T."/>
        </authorList>
    </citation>
    <scope>NUCLEOTIDE SEQUENCE [LARGE SCALE GENOMIC DNA]</scope>
    <source>
        <strain evidence="11">ATCC 19365 / DSM 765 / NCIMB 8382 / VKM B-1628</strain>
    </source>
</reference>
<gene>
    <name evidence="10" type="ordered locus">Desor_5128</name>
</gene>
<dbReference type="EMBL" id="CP003108">
    <property type="protein sequence ID" value="AET70517.1"/>
    <property type="molecule type" value="Genomic_DNA"/>
</dbReference>
<feature type="domain" description="NAD(P)-binding" evidence="9">
    <location>
        <begin position="5"/>
        <end position="321"/>
    </location>
</feature>
<dbReference type="NCBIfam" id="TIGR01181">
    <property type="entry name" value="dTDP_gluc_dehyt"/>
    <property type="match status" value="1"/>
</dbReference>
<dbReference type="OrthoDB" id="244102at2"/>
<dbReference type="InterPro" id="IPR036291">
    <property type="entry name" value="NAD(P)-bd_dom_sf"/>
</dbReference>
<dbReference type="GO" id="GO:0009225">
    <property type="term" value="P:nucleotide-sugar metabolic process"/>
    <property type="evidence" value="ECO:0007669"/>
    <property type="project" value="InterPro"/>
</dbReference>
<keyword evidence="6" id="KW-0520">NAD</keyword>
<evidence type="ECO:0000256" key="7">
    <source>
        <dbReference type="ARBA" id="ARBA00023239"/>
    </source>
</evidence>
<evidence type="ECO:0000256" key="3">
    <source>
        <dbReference type="ARBA" id="ARBA00008178"/>
    </source>
</evidence>
<sequence>MKFILVTGGAGFIGSNFIKIMLYKYPNYKIINVDALTYAGNLENLQAISDHYNYSFIKADIRDRQRMEEIFLTYNIDTVVNFAAESHVDRSIEEPEVFLTTNVIGTQVLLDVAKKHWKIRPNDKHCKRYKPGVKFVQVSTDEVYGALGETGRFVETMPLMPNSPYSASKASADLLVRAYHETFGTPVNITRCSNNYGPYQFPEKLIPLMINNCLKEKELPVYGDGRQVRDWLHVSDHCTAIDAVLHKGKDGEVYNIGGNNEKTNIEIVKLIINTLGKSEDLIKHVKDRPGHDRRYAMDNTKITTELGWEPAYTFEQGIKETIDWYLENREWMENINSGDYANYYKRMYPDISDKVAGY</sequence>
<proteinExistence type="inferred from homology"/>
<evidence type="ECO:0000256" key="1">
    <source>
        <dbReference type="ARBA" id="ARBA00001539"/>
    </source>
</evidence>
<dbReference type="RefSeq" id="WP_014187321.1">
    <property type="nucleotide sequence ID" value="NC_016584.1"/>
</dbReference>
<name>G7WJT0_DESOD</name>
<keyword evidence="11" id="KW-1185">Reference proteome</keyword>
<evidence type="ECO:0000256" key="6">
    <source>
        <dbReference type="ARBA" id="ARBA00023027"/>
    </source>
</evidence>
<dbReference type="eggNOG" id="COG1088">
    <property type="taxonomic scope" value="Bacteria"/>
</dbReference>
<evidence type="ECO:0000256" key="2">
    <source>
        <dbReference type="ARBA" id="ARBA00001911"/>
    </source>
</evidence>
<dbReference type="InterPro" id="IPR005888">
    <property type="entry name" value="dTDP_Gluc_deHydtase"/>
</dbReference>
<evidence type="ECO:0000256" key="8">
    <source>
        <dbReference type="RuleBase" id="RU004473"/>
    </source>
</evidence>
<dbReference type="STRING" id="768706.Desor_5128"/>
<comment type="similarity">
    <text evidence="3 8">Belongs to the NAD(P)-dependent epimerase/dehydratase family. dTDP-glucose dehydratase subfamily.</text>
</comment>